<proteinExistence type="predicted"/>
<name>A0A1N6LX16_BABMR</name>
<reference evidence="1 2" key="1">
    <citation type="journal article" date="2012" name="Nucleic Acids Res.">
        <title>Sequencing of the smallest Apicomplexan genome from the human pathogen Babesia microti.</title>
        <authorList>
            <person name="Cornillot E."/>
            <person name="Hadj-Kaddour K."/>
            <person name="Dassouli A."/>
            <person name="Noel B."/>
            <person name="Ranwez V."/>
            <person name="Vacherie B."/>
            <person name="Augagneur Y."/>
            <person name="Bres V."/>
            <person name="Duclos A."/>
            <person name="Randazzo S."/>
            <person name="Carcy B."/>
            <person name="Debierre-Grockiego F."/>
            <person name="Delbecq S."/>
            <person name="Moubri-Menage K."/>
            <person name="Shams-Eldin H."/>
            <person name="Usmani-Brown S."/>
            <person name="Bringaud F."/>
            <person name="Wincker P."/>
            <person name="Vivares C.P."/>
            <person name="Schwarz R.T."/>
            <person name="Schetters T.P."/>
            <person name="Krause P.J."/>
            <person name="Gorenflot A."/>
            <person name="Berry V."/>
            <person name="Barbe V."/>
            <person name="Ben Mamoun C."/>
        </authorList>
    </citation>
    <scope>NUCLEOTIDE SEQUENCE [LARGE SCALE GENOMIC DNA]</scope>
    <source>
        <strain evidence="1 2">RI</strain>
    </source>
</reference>
<reference evidence="1 2" key="2">
    <citation type="journal article" date="2013" name="PLoS ONE">
        <title>Whole genome mapping and re-organization of the nuclear and mitochondrial genomes of Babesia microti isolates.</title>
        <authorList>
            <person name="Cornillot E."/>
            <person name="Dassouli A."/>
            <person name="Garg A."/>
            <person name="Pachikara N."/>
            <person name="Randazzo S."/>
            <person name="Depoix D."/>
            <person name="Carcy B."/>
            <person name="Delbecq S."/>
            <person name="Frutos R."/>
            <person name="Silva J.C."/>
            <person name="Sutton R."/>
            <person name="Krause P.J."/>
            <person name="Mamoun C.B."/>
        </authorList>
    </citation>
    <scope>NUCLEOTIDE SEQUENCE [LARGE SCALE GENOMIC DNA]</scope>
    <source>
        <strain evidence="1 2">RI</strain>
    </source>
</reference>
<dbReference type="EMBL" id="FO082871">
    <property type="protein sequence ID" value="SIO73413.1"/>
    <property type="molecule type" value="Genomic_DNA"/>
</dbReference>
<dbReference type="OrthoDB" id="408098at2759"/>
<dbReference type="KEGG" id="bmic:BMR1_01G02755"/>
<evidence type="ECO:0000313" key="2">
    <source>
        <dbReference type="Proteomes" id="UP000002899"/>
    </source>
</evidence>
<dbReference type="Proteomes" id="UP000002899">
    <property type="component" value="Chromosome I"/>
</dbReference>
<gene>
    <name evidence="1" type="ORF">BMR1_01G02755</name>
</gene>
<dbReference type="RefSeq" id="XP_021337513.1">
    <property type="nucleotide sequence ID" value="XM_021482924.1"/>
</dbReference>
<dbReference type="GeneID" id="24423622"/>
<reference evidence="1 2" key="3">
    <citation type="journal article" date="2016" name="Sci. Rep.">
        <title>Genome-wide diversity and gene expression profiling of Babesia microti isolates identify polymorphic genes that mediate host-pathogen interactions.</title>
        <authorList>
            <person name="Silva J.C."/>
            <person name="Cornillot E."/>
            <person name="McCracken C."/>
            <person name="Usmani-Brown S."/>
            <person name="Dwivedi A."/>
            <person name="Ifeonu O.O."/>
            <person name="Crabtree J."/>
            <person name="Gotia H.T."/>
            <person name="Virji A.Z."/>
            <person name="Reynes C."/>
            <person name="Colinge J."/>
            <person name="Kumar V."/>
            <person name="Lawres L."/>
            <person name="Pazzi J.E."/>
            <person name="Pablo J.V."/>
            <person name="Hung C."/>
            <person name="Brancato J."/>
            <person name="Kumari P."/>
            <person name="Orvis J."/>
            <person name="Tretina K."/>
            <person name="Chibucos M."/>
            <person name="Ott S."/>
            <person name="Sadzewicz L."/>
            <person name="Sengamalay N."/>
            <person name="Shetty A.C."/>
            <person name="Su Q."/>
            <person name="Tallon L."/>
            <person name="Fraser C.M."/>
            <person name="Frutos R."/>
            <person name="Molina D.M."/>
            <person name="Krause P.J."/>
            <person name="Ben Mamoun C."/>
        </authorList>
    </citation>
    <scope>NUCLEOTIDE SEQUENCE [LARGE SCALE GENOMIC DNA]</scope>
    <source>
        <strain evidence="1 2">RI</strain>
    </source>
</reference>
<keyword evidence="2" id="KW-1185">Reference proteome</keyword>
<accession>A0A1N6LX16</accession>
<dbReference type="VEuPathDB" id="PiroplasmaDB:BMR1_01G02755"/>
<sequence length="186" mass="20990">MYNAIMSKCRICSSTPFGSLFNMLLGDNSNVYDSNGALNSPDFIFAENLSDEEEDRTTEELQILIKAWETYVHSRALQCWKSPDDIYKILELIARGCGNKSDPILGGDNNCVIWRGELSKDGDDPIITFKTSGSTTFSHSYVNRVLVFLYADEESFQLLQTKPKEAFKMQCGNKLCINLTHISMDD</sequence>
<evidence type="ECO:0000313" key="1">
    <source>
        <dbReference type="EMBL" id="SIO73413.1"/>
    </source>
</evidence>
<dbReference type="AlphaFoldDB" id="A0A1N6LX16"/>
<organism evidence="1 2">
    <name type="scientific">Babesia microti (strain RI)</name>
    <dbReference type="NCBI Taxonomy" id="1133968"/>
    <lineage>
        <taxon>Eukaryota</taxon>
        <taxon>Sar</taxon>
        <taxon>Alveolata</taxon>
        <taxon>Apicomplexa</taxon>
        <taxon>Aconoidasida</taxon>
        <taxon>Piroplasmida</taxon>
        <taxon>Babesiidae</taxon>
        <taxon>Babesia</taxon>
    </lineage>
</organism>
<protein>
    <submittedName>
        <fullName evidence="1">Uncharacterized protein</fullName>
    </submittedName>
</protein>